<evidence type="ECO:0000313" key="2">
    <source>
        <dbReference type="Proteomes" id="UP000828390"/>
    </source>
</evidence>
<reference evidence="1" key="2">
    <citation type="submission" date="2020-11" db="EMBL/GenBank/DDBJ databases">
        <authorList>
            <person name="McCartney M.A."/>
            <person name="Auch B."/>
            <person name="Kono T."/>
            <person name="Mallez S."/>
            <person name="Becker A."/>
            <person name="Gohl D.M."/>
            <person name="Silverstein K.A.T."/>
            <person name="Koren S."/>
            <person name="Bechman K.B."/>
            <person name="Herman A."/>
            <person name="Abrahante J.E."/>
            <person name="Garbe J."/>
        </authorList>
    </citation>
    <scope>NUCLEOTIDE SEQUENCE</scope>
    <source>
        <strain evidence="1">Duluth1</strain>
        <tissue evidence="1">Whole animal</tissue>
    </source>
</reference>
<evidence type="ECO:0000313" key="1">
    <source>
        <dbReference type="EMBL" id="KAH3838973.1"/>
    </source>
</evidence>
<sequence>MDNNPNIADLSDMNRPTKLAERFSELYDNEWTDCFEVLGKRPGSTEKDTIQILLNVCLVIGNSYQLLCL</sequence>
<dbReference type="EMBL" id="JAIWYP010000004">
    <property type="protein sequence ID" value="KAH3838973.1"/>
    <property type="molecule type" value="Genomic_DNA"/>
</dbReference>
<organism evidence="1 2">
    <name type="scientific">Dreissena polymorpha</name>
    <name type="common">Zebra mussel</name>
    <name type="synonym">Mytilus polymorpha</name>
    <dbReference type="NCBI Taxonomy" id="45954"/>
    <lineage>
        <taxon>Eukaryota</taxon>
        <taxon>Metazoa</taxon>
        <taxon>Spiralia</taxon>
        <taxon>Lophotrochozoa</taxon>
        <taxon>Mollusca</taxon>
        <taxon>Bivalvia</taxon>
        <taxon>Autobranchia</taxon>
        <taxon>Heteroconchia</taxon>
        <taxon>Euheterodonta</taxon>
        <taxon>Imparidentia</taxon>
        <taxon>Neoheterodontei</taxon>
        <taxon>Myida</taxon>
        <taxon>Dreissenoidea</taxon>
        <taxon>Dreissenidae</taxon>
        <taxon>Dreissena</taxon>
    </lineage>
</organism>
<accession>A0A9D4KFL8</accession>
<keyword evidence="2" id="KW-1185">Reference proteome</keyword>
<dbReference type="Proteomes" id="UP000828390">
    <property type="component" value="Unassembled WGS sequence"/>
</dbReference>
<dbReference type="AlphaFoldDB" id="A0A9D4KFL8"/>
<name>A0A9D4KFL8_DREPO</name>
<protein>
    <submittedName>
        <fullName evidence="1">Uncharacterized protein</fullName>
    </submittedName>
</protein>
<gene>
    <name evidence="1" type="ORF">DPMN_112391</name>
</gene>
<reference evidence="1" key="1">
    <citation type="journal article" date="2019" name="bioRxiv">
        <title>The Genome of the Zebra Mussel, Dreissena polymorpha: A Resource for Invasive Species Research.</title>
        <authorList>
            <person name="McCartney M.A."/>
            <person name="Auch B."/>
            <person name="Kono T."/>
            <person name="Mallez S."/>
            <person name="Zhang Y."/>
            <person name="Obille A."/>
            <person name="Becker A."/>
            <person name="Abrahante J.E."/>
            <person name="Garbe J."/>
            <person name="Badalamenti J.P."/>
            <person name="Herman A."/>
            <person name="Mangelson H."/>
            <person name="Liachko I."/>
            <person name="Sullivan S."/>
            <person name="Sone E.D."/>
            <person name="Koren S."/>
            <person name="Silverstein K.A.T."/>
            <person name="Beckman K.B."/>
            <person name="Gohl D.M."/>
        </authorList>
    </citation>
    <scope>NUCLEOTIDE SEQUENCE</scope>
    <source>
        <strain evidence="1">Duluth1</strain>
        <tissue evidence="1">Whole animal</tissue>
    </source>
</reference>
<proteinExistence type="predicted"/>
<comment type="caution">
    <text evidence="1">The sequence shown here is derived from an EMBL/GenBank/DDBJ whole genome shotgun (WGS) entry which is preliminary data.</text>
</comment>